<evidence type="ECO:0000313" key="1">
    <source>
        <dbReference type="EMBL" id="SBO97745.1"/>
    </source>
</evidence>
<sequence>MWCVDAIPSAQPIQDPELSVPRGIFVASWKILNPSGVIS</sequence>
<proteinExistence type="predicted"/>
<name>A0A1M4EFQ5_9ACTN</name>
<accession>A0A1M4EFQ5</accession>
<dbReference type="EMBL" id="LT559118">
    <property type="protein sequence ID" value="SBO97745.1"/>
    <property type="molecule type" value="Genomic_DNA"/>
</dbReference>
<reference evidence="1" key="1">
    <citation type="submission" date="2016-04" db="EMBL/GenBank/DDBJ databases">
        <authorList>
            <person name="Evans L.H."/>
            <person name="Alamgir A."/>
            <person name="Owens N."/>
            <person name="Weber N.D."/>
            <person name="Virtaneva K."/>
            <person name="Barbian K."/>
            <person name="Babar A."/>
            <person name="Rosenke K."/>
        </authorList>
    </citation>
    <scope>NUCLEOTIDE SEQUENCE</scope>
    <source>
        <strain evidence="1">Nono1</strain>
    </source>
</reference>
<organism evidence="1">
    <name type="scientific">Nonomuraea gerenzanensis</name>
    <dbReference type="NCBI Taxonomy" id="93944"/>
    <lineage>
        <taxon>Bacteria</taxon>
        <taxon>Bacillati</taxon>
        <taxon>Actinomycetota</taxon>
        <taxon>Actinomycetes</taxon>
        <taxon>Streptosporangiales</taxon>
        <taxon>Streptosporangiaceae</taxon>
        <taxon>Nonomuraea</taxon>
    </lineage>
</organism>
<dbReference type="AlphaFoldDB" id="A0A1M4EFQ5"/>
<protein>
    <submittedName>
        <fullName evidence="1">Uncharacterized protein</fullName>
    </submittedName>
</protein>
<gene>
    <name evidence="1" type="ORF">BN4615_P7261</name>
</gene>